<dbReference type="GO" id="GO:1990281">
    <property type="term" value="C:efflux pump complex"/>
    <property type="evidence" value="ECO:0007669"/>
    <property type="project" value="TreeGrafter"/>
</dbReference>
<dbReference type="GO" id="GO:1990195">
    <property type="term" value="C:macrolide transmembrane transporter complex"/>
    <property type="evidence" value="ECO:0007669"/>
    <property type="project" value="InterPro"/>
</dbReference>
<feature type="domain" description="YknX-like C-terminal permuted SH3-like" evidence="3">
    <location>
        <begin position="178"/>
        <end position="245"/>
    </location>
</feature>
<name>X0UST1_9ZZZZ</name>
<keyword evidence="1" id="KW-0175">Coiled coil</keyword>
<sequence length="250" mass="27819">RPLFKIAEAQVERDQIEFDRMTNLVKQDATPRRDLENATTQLAISKARLEEVSARLDRTRILAPTAGVLNELLVEQGEYVDAGTAVAEVVDTHTVKVVVEVPERDIAFFDIGQKAGIFVDVKGQESSLVGTITFISELADAQTRSTRMEITLENKERLLRSGQIVLVRLTRRTLKDAILVPLLAVIPMEDSKAVYVVNSTEAERREVELGIIKGDRVQIRRGLEPGDRLIIAGHRFVAPGQEVNVVSENK</sequence>
<accession>X0UST1</accession>
<evidence type="ECO:0000259" key="3">
    <source>
        <dbReference type="Pfam" id="PF25989"/>
    </source>
</evidence>
<evidence type="ECO:0000313" key="4">
    <source>
        <dbReference type="EMBL" id="GAF91490.1"/>
    </source>
</evidence>
<organism evidence="4">
    <name type="scientific">marine sediment metagenome</name>
    <dbReference type="NCBI Taxonomy" id="412755"/>
    <lineage>
        <taxon>unclassified sequences</taxon>
        <taxon>metagenomes</taxon>
        <taxon>ecological metagenomes</taxon>
    </lineage>
</organism>
<dbReference type="GO" id="GO:0019898">
    <property type="term" value="C:extrinsic component of membrane"/>
    <property type="evidence" value="ECO:0007669"/>
    <property type="project" value="InterPro"/>
</dbReference>
<dbReference type="Pfam" id="PF25954">
    <property type="entry name" value="Beta-barrel_RND_2"/>
    <property type="match status" value="1"/>
</dbReference>
<dbReference type="EMBL" id="BARS01010253">
    <property type="protein sequence ID" value="GAF91490.1"/>
    <property type="molecule type" value="Genomic_DNA"/>
</dbReference>
<reference evidence="4" key="1">
    <citation type="journal article" date="2014" name="Front. Microbiol.">
        <title>High frequency of phylogenetically diverse reductive dehalogenase-homologous genes in deep subseafloor sedimentary metagenomes.</title>
        <authorList>
            <person name="Kawai M."/>
            <person name="Futagami T."/>
            <person name="Toyoda A."/>
            <person name="Takaki Y."/>
            <person name="Nishi S."/>
            <person name="Hori S."/>
            <person name="Arai W."/>
            <person name="Tsubouchi T."/>
            <person name="Morono Y."/>
            <person name="Uchiyama I."/>
            <person name="Ito T."/>
            <person name="Fujiyama A."/>
            <person name="Inagaki F."/>
            <person name="Takami H."/>
        </authorList>
    </citation>
    <scope>NUCLEOTIDE SEQUENCE</scope>
    <source>
        <strain evidence="4">Expedition CK06-06</strain>
    </source>
</reference>
<dbReference type="Gene3D" id="2.40.420.20">
    <property type="match status" value="1"/>
</dbReference>
<proteinExistence type="predicted"/>
<dbReference type="NCBIfam" id="TIGR01730">
    <property type="entry name" value="RND_mfp"/>
    <property type="match status" value="1"/>
</dbReference>
<feature type="domain" description="CusB-like beta-barrel" evidence="2">
    <location>
        <begin position="96"/>
        <end position="171"/>
    </location>
</feature>
<dbReference type="SUPFAM" id="SSF111369">
    <property type="entry name" value="HlyD-like secretion proteins"/>
    <property type="match status" value="1"/>
</dbReference>
<dbReference type="InterPro" id="IPR006143">
    <property type="entry name" value="RND_pump_MFP"/>
</dbReference>
<dbReference type="InterPro" id="IPR030190">
    <property type="entry name" value="MacA_alpha-hairpin_sf"/>
</dbReference>
<dbReference type="InterPro" id="IPR058637">
    <property type="entry name" value="YknX-like_C"/>
</dbReference>
<comment type="caution">
    <text evidence="4">The sequence shown here is derived from an EMBL/GenBank/DDBJ whole genome shotgun (WGS) entry which is preliminary data.</text>
</comment>
<dbReference type="GO" id="GO:0015562">
    <property type="term" value="F:efflux transmembrane transporter activity"/>
    <property type="evidence" value="ECO:0007669"/>
    <property type="project" value="TreeGrafter"/>
</dbReference>
<evidence type="ECO:0000259" key="2">
    <source>
        <dbReference type="Pfam" id="PF25954"/>
    </source>
</evidence>
<evidence type="ECO:0000256" key="1">
    <source>
        <dbReference type="ARBA" id="ARBA00023054"/>
    </source>
</evidence>
<evidence type="ECO:0008006" key="5">
    <source>
        <dbReference type="Google" id="ProtNLM"/>
    </source>
</evidence>
<dbReference type="Gene3D" id="6.10.140.1990">
    <property type="match status" value="1"/>
</dbReference>
<protein>
    <recommendedName>
        <fullName evidence="5">RND efflux pump membrane fusion protein barrel-sandwich domain-containing protein</fullName>
    </recommendedName>
</protein>
<dbReference type="GO" id="GO:1990961">
    <property type="term" value="P:xenobiotic detoxification by transmembrane export across the plasma membrane"/>
    <property type="evidence" value="ECO:0007669"/>
    <property type="project" value="InterPro"/>
</dbReference>
<dbReference type="PANTHER" id="PTHR30469:SF15">
    <property type="entry name" value="HLYD FAMILY OF SECRETION PROTEINS"/>
    <property type="match status" value="1"/>
</dbReference>
<feature type="non-terminal residue" evidence="4">
    <location>
        <position position="1"/>
    </location>
</feature>
<dbReference type="Gene3D" id="2.40.30.170">
    <property type="match status" value="1"/>
</dbReference>
<dbReference type="GO" id="GO:0030313">
    <property type="term" value="C:cell envelope"/>
    <property type="evidence" value="ECO:0007669"/>
    <property type="project" value="UniProtKB-SubCell"/>
</dbReference>
<dbReference type="InterPro" id="IPR058792">
    <property type="entry name" value="Beta-barrel_RND_2"/>
</dbReference>
<dbReference type="AlphaFoldDB" id="X0UST1"/>
<dbReference type="PANTHER" id="PTHR30469">
    <property type="entry name" value="MULTIDRUG RESISTANCE PROTEIN MDTA"/>
    <property type="match status" value="1"/>
</dbReference>
<dbReference type="Pfam" id="PF25989">
    <property type="entry name" value="YknX_C"/>
    <property type="match status" value="1"/>
</dbReference>
<gene>
    <name evidence="4" type="ORF">S01H1_19058</name>
</gene>